<dbReference type="Pfam" id="PF14310">
    <property type="entry name" value="Fn3-like"/>
    <property type="match status" value="1"/>
</dbReference>
<dbReference type="InterPro" id="IPR001764">
    <property type="entry name" value="Glyco_hydro_3_N"/>
</dbReference>
<dbReference type="InterPro" id="IPR036881">
    <property type="entry name" value="Glyco_hydro_3_C_sf"/>
</dbReference>
<evidence type="ECO:0000256" key="2">
    <source>
        <dbReference type="ARBA" id="ARBA00005336"/>
    </source>
</evidence>
<dbReference type="EC" id="3.2.1.21" evidence="3"/>
<dbReference type="InterPro" id="IPR051915">
    <property type="entry name" value="Cellulose_Degrad_GH3"/>
</dbReference>
<gene>
    <name evidence="8" type="ORF">CYNAS_LOCUS4204</name>
</gene>
<evidence type="ECO:0000259" key="7">
    <source>
        <dbReference type="SMART" id="SM01217"/>
    </source>
</evidence>
<dbReference type="EMBL" id="CATQJL010000025">
    <property type="protein sequence ID" value="CAJ0592221.1"/>
    <property type="molecule type" value="Genomic_DNA"/>
</dbReference>
<dbReference type="InterPro" id="IPR013783">
    <property type="entry name" value="Ig-like_fold"/>
</dbReference>
<keyword evidence="9" id="KW-1185">Reference proteome</keyword>
<dbReference type="Pfam" id="PF01915">
    <property type="entry name" value="Glyco_hydro_3_C"/>
    <property type="match status" value="1"/>
</dbReference>
<dbReference type="FunFam" id="3.20.20.300:FF:000007">
    <property type="entry name" value="Lysosomal beta glucosidase"/>
    <property type="match status" value="1"/>
</dbReference>
<keyword evidence="4" id="KW-0732">Signal</keyword>
<dbReference type="PRINTS" id="PR00133">
    <property type="entry name" value="GLHYDRLASE3"/>
</dbReference>
<feature type="domain" description="Fibronectin type III-like" evidence="7">
    <location>
        <begin position="683"/>
        <end position="752"/>
    </location>
</feature>
<evidence type="ECO:0000256" key="4">
    <source>
        <dbReference type="ARBA" id="ARBA00022729"/>
    </source>
</evidence>
<dbReference type="SUPFAM" id="SSF52279">
    <property type="entry name" value="Beta-D-glucan exohydrolase, C-terminal domain"/>
    <property type="match status" value="1"/>
</dbReference>
<evidence type="ECO:0000256" key="5">
    <source>
        <dbReference type="ARBA" id="ARBA00022801"/>
    </source>
</evidence>
<accession>A0AA36GJH3</accession>
<protein>
    <recommendedName>
        <fullName evidence="3">beta-glucosidase</fullName>
        <ecNumber evidence="3">3.2.1.21</ecNumber>
    </recommendedName>
</protein>
<comment type="similarity">
    <text evidence="2">Belongs to the glycosyl hydrolase 3 family.</text>
</comment>
<evidence type="ECO:0000256" key="3">
    <source>
        <dbReference type="ARBA" id="ARBA00012744"/>
    </source>
</evidence>
<evidence type="ECO:0000256" key="1">
    <source>
        <dbReference type="ARBA" id="ARBA00000448"/>
    </source>
</evidence>
<comment type="caution">
    <text evidence="8">The sequence shown here is derived from an EMBL/GenBank/DDBJ whole genome shotgun (WGS) entry which is preliminary data.</text>
</comment>
<dbReference type="Proteomes" id="UP001176961">
    <property type="component" value="Unassembled WGS sequence"/>
</dbReference>
<reference evidence="8" key="1">
    <citation type="submission" date="2023-07" db="EMBL/GenBank/DDBJ databases">
        <authorList>
            <consortium name="CYATHOMIX"/>
        </authorList>
    </citation>
    <scope>NUCLEOTIDE SEQUENCE</scope>
    <source>
        <strain evidence="8">N/A</strain>
    </source>
</reference>
<dbReference type="GO" id="GO:0008422">
    <property type="term" value="F:beta-glucosidase activity"/>
    <property type="evidence" value="ECO:0007669"/>
    <property type="project" value="UniProtKB-EC"/>
</dbReference>
<keyword evidence="5" id="KW-0378">Hydrolase</keyword>
<dbReference type="SUPFAM" id="SSF51445">
    <property type="entry name" value="(Trans)glycosidases"/>
    <property type="match status" value="1"/>
</dbReference>
<dbReference type="Gene3D" id="3.40.50.1700">
    <property type="entry name" value="Glycoside hydrolase family 3 C-terminal domain"/>
    <property type="match status" value="1"/>
</dbReference>
<dbReference type="AlphaFoldDB" id="A0AA36GJH3"/>
<dbReference type="GO" id="GO:0009251">
    <property type="term" value="P:glucan catabolic process"/>
    <property type="evidence" value="ECO:0007669"/>
    <property type="project" value="TreeGrafter"/>
</dbReference>
<name>A0AA36GJH3_CYLNA</name>
<dbReference type="PANTHER" id="PTHR30620:SF16">
    <property type="entry name" value="LYSOSOMAL BETA GLUCOSIDASE"/>
    <property type="match status" value="1"/>
</dbReference>
<dbReference type="FunFam" id="2.60.40.10:FF:000495">
    <property type="entry name" value="Periplasmic beta-glucosidase"/>
    <property type="match status" value="1"/>
</dbReference>
<dbReference type="SMART" id="SM01217">
    <property type="entry name" value="Fn3_like"/>
    <property type="match status" value="1"/>
</dbReference>
<comment type="catalytic activity">
    <reaction evidence="1">
        <text>Hydrolysis of terminal, non-reducing beta-D-glucosyl residues with release of beta-D-glucose.</text>
        <dbReference type="EC" id="3.2.1.21"/>
    </reaction>
</comment>
<organism evidence="8 9">
    <name type="scientific">Cylicocyclus nassatus</name>
    <name type="common">Nematode worm</name>
    <dbReference type="NCBI Taxonomy" id="53992"/>
    <lineage>
        <taxon>Eukaryota</taxon>
        <taxon>Metazoa</taxon>
        <taxon>Ecdysozoa</taxon>
        <taxon>Nematoda</taxon>
        <taxon>Chromadorea</taxon>
        <taxon>Rhabditida</taxon>
        <taxon>Rhabditina</taxon>
        <taxon>Rhabditomorpha</taxon>
        <taxon>Strongyloidea</taxon>
        <taxon>Strongylidae</taxon>
        <taxon>Cylicocyclus</taxon>
    </lineage>
</organism>
<dbReference type="Pfam" id="PF00933">
    <property type="entry name" value="Glyco_hydro_3"/>
    <property type="match status" value="1"/>
</dbReference>
<proteinExistence type="inferred from homology"/>
<keyword evidence="6" id="KW-0326">Glycosidase</keyword>
<dbReference type="Gene3D" id="3.20.20.300">
    <property type="entry name" value="Glycoside hydrolase, family 3, N-terminal domain"/>
    <property type="match status" value="1"/>
</dbReference>
<evidence type="ECO:0000313" key="8">
    <source>
        <dbReference type="EMBL" id="CAJ0592221.1"/>
    </source>
</evidence>
<evidence type="ECO:0000313" key="9">
    <source>
        <dbReference type="Proteomes" id="UP001176961"/>
    </source>
</evidence>
<dbReference type="InterPro" id="IPR036962">
    <property type="entry name" value="Glyco_hydro_3_N_sf"/>
</dbReference>
<dbReference type="Gene3D" id="2.60.40.10">
    <property type="entry name" value="Immunoglobulins"/>
    <property type="match status" value="1"/>
</dbReference>
<dbReference type="InterPro" id="IPR026891">
    <property type="entry name" value="Fn3-like"/>
</dbReference>
<dbReference type="InterPro" id="IPR017853">
    <property type="entry name" value="GH"/>
</dbReference>
<dbReference type="PANTHER" id="PTHR30620">
    <property type="entry name" value="PERIPLASMIC BETA-GLUCOSIDASE-RELATED"/>
    <property type="match status" value="1"/>
</dbReference>
<dbReference type="InterPro" id="IPR002772">
    <property type="entry name" value="Glyco_hydro_3_C"/>
</dbReference>
<evidence type="ECO:0000256" key="6">
    <source>
        <dbReference type="ARBA" id="ARBA00023295"/>
    </source>
</evidence>
<sequence>MSACFAQFGLAQNTSTAVNRSQDPQMEQQIDKLLQRMTLQEKIGQMTEMVLDLVVQDVPNQAPVINEGKLDTLIRIYKVGSLLNVPRRQPQTPASWQRYMEVVQKKSMKELGIPCIFGLDQNHGTTYTTGGTLFPQNINIGASFNRELAYRAAEICAYETRAGSVPWTFSPVLDLARNQLWPRVWEGYGEDCYLSAEMGKNAVVGFQGTNINKVDQNHVATCLKHYLGYGNPVSGKDRTPSVIAPQELIEKHFAPFKAAVEAGALSVMVNSGSVNYVPVHSSYEWLTQWLKEGLNWDGVIITDWGDINNLYNREKVAENKKEAICLAINAGIDMTMEPYDYGFCTLLEELVKEGRVPMTRIDDAARRVLRMKYRLGLFEHPTQNYKKYPDFGCKKYADVALRAAEESMVLLKNEGGLLPLAKGKRYLVTGPNANAMRCLNGGWSYTWQGEDADDYAQNYNTVVEALQLKFGKDKVDYVPSVEYKHKGKYYETTLFGFDNAVNAAKNADVIICCIGENSYCETPGNLSDLTLMREQLDLVKAMKATGKPVVLLLNEGRPRLINSIKDDAAAIVHMFIPGNMGGDAVANLLSGEANFSGKLPYTYPSYVNALTTYDYRQSEEVGTMSGAYNYNAKISQDWPFGFGLSYTQFEYSNLKVDKNNFTADDVLTFSVDVKNTGKVAGKEAVLLFSTDLVASLVPESKRLRNFTKVELKPGETKTVKLTIKGDDLAFVGIDNNWILEEGAFDITVANQKPMIKKLVVLTLSLLSLNALAYTHDQLLDLRMNGTSWEGLEYGLFYTADGKQTADYNKQLLLFDVGINFVEDELTWHDEESGEWDISPITICQTKLSRTTERNALKVWEEASKKHQDELNELERVFSSHELHIDVMSDTTLRLFDAHVKIHMVDDQLIVDLKKENDTTIVLNTSGSIAKTINFCNDFPSRITDLKPGMPISKASWTYWIEGKMFYFCFGHENYILRCPFKMSADGKTYNLVLKRKKD</sequence>